<feature type="transmembrane region" description="Helical" evidence="5">
    <location>
        <begin position="12"/>
        <end position="35"/>
    </location>
</feature>
<protein>
    <submittedName>
        <fullName evidence="6">Dicarboxylate transporter/tellurite-resistance protein TehA</fullName>
    </submittedName>
</protein>
<name>A0A8J3L8W6_9ACTN</name>
<feature type="transmembrane region" description="Helical" evidence="5">
    <location>
        <begin position="254"/>
        <end position="276"/>
    </location>
</feature>
<evidence type="ECO:0000256" key="1">
    <source>
        <dbReference type="ARBA" id="ARBA00004141"/>
    </source>
</evidence>
<gene>
    <name evidence="6" type="ORF">Cme02nite_48700</name>
</gene>
<keyword evidence="2 5" id="KW-0812">Transmembrane</keyword>
<comment type="subcellular location">
    <subcellularLocation>
        <location evidence="1">Membrane</location>
        <topology evidence="1">Multi-pass membrane protein</topology>
    </subcellularLocation>
</comment>
<dbReference type="Gene3D" id="1.50.10.150">
    <property type="entry name" value="Voltage-dependent anion channel"/>
    <property type="match status" value="1"/>
</dbReference>
<reference evidence="6" key="1">
    <citation type="submission" date="2021-01" db="EMBL/GenBank/DDBJ databases">
        <title>Whole genome shotgun sequence of Catellatospora methionotrophica NBRC 14553.</title>
        <authorList>
            <person name="Komaki H."/>
            <person name="Tamura T."/>
        </authorList>
    </citation>
    <scope>NUCLEOTIDE SEQUENCE</scope>
    <source>
        <strain evidence="6">NBRC 14553</strain>
    </source>
</reference>
<feature type="transmembrane region" description="Helical" evidence="5">
    <location>
        <begin position="162"/>
        <end position="182"/>
    </location>
</feature>
<dbReference type="AlphaFoldDB" id="A0A8J3L8W6"/>
<feature type="transmembrane region" description="Helical" evidence="5">
    <location>
        <begin position="41"/>
        <end position="63"/>
    </location>
</feature>
<dbReference type="PANTHER" id="PTHR37955">
    <property type="entry name" value="TELLURITE RESISTANCE PROTEIN TEHA"/>
    <property type="match status" value="1"/>
</dbReference>
<evidence type="ECO:0000313" key="6">
    <source>
        <dbReference type="EMBL" id="GIG16538.1"/>
    </source>
</evidence>
<dbReference type="GO" id="GO:0046583">
    <property type="term" value="F:monoatomic cation efflux transmembrane transporter activity"/>
    <property type="evidence" value="ECO:0007669"/>
    <property type="project" value="TreeGrafter"/>
</dbReference>
<feature type="transmembrane region" description="Helical" evidence="5">
    <location>
        <begin position="75"/>
        <end position="99"/>
    </location>
</feature>
<dbReference type="InterPro" id="IPR052951">
    <property type="entry name" value="Tellurite_res_ion_channel"/>
</dbReference>
<dbReference type="Pfam" id="PF03595">
    <property type="entry name" value="SLAC1"/>
    <property type="match status" value="1"/>
</dbReference>
<feature type="transmembrane region" description="Helical" evidence="5">
    <location>
        <begin position="139"/>
        <end position="156"/>
    </location>
</feature>
<proteinExistence type="predicted"/>
<dbReference type="RefSeq" id="WP_166378789.1">
    <property type="nucleotide sequence ID" value="NZ_BAAATT010000005.1"/>
</dbReference>
<evidence type="ECO:0000256" key="3">
    <source>
        <dbReference type="ARBA" id="ARBA00022989"/>
    </source>
</evidence>
<keyword evidence="7" id="KW-1185">Reference proteome</keyword>
<dbReference type="InterPro" id="IPR004695">
    <property type="entry name" value="SLAC1/Mae1/Ssu1/TehA"/>
</dbReference>
<feature type="transmembrane region" description="Helical" evidence="5">
    <location>
        <begin position="222"/>
        <end position="242"/>
    </location>
</feature>
<dbReference type="PROSITE" id="PS51257">
    <property type="entry name" value="PROKAR_LIPOPROTEIN"/>
    <property type="match status" value="1"/>
</dbReference>
<keyword evidence="4 5" id="KW-0472">Membrane</keyword>
<evidence type="ECO:0000256" key="4">
    <source>
        <dbReference type="ARBA" id="ARBA00023136"/>
    </source>
</evidence>
<dbReference type="PANTHER" id="PTHR37955:SF1">
    <property type="entry name" value="DEP DOMAIN-CONTAINING PROTEIN"/>
    <property type="match status" value="1"/>
</dbReference>
<dbReference type="InterPro" id="IPR038665">
    <property type="entry name" value="Voltage-dep_anion_channel_sf"/>
</dbReference>
<dbReference type="GO" id="GO:0005886">
    <property type="term" value="C:plasma membrane"/>
    <property type="evidence" value="ECO:0007669"/>
    <property type="project" value="TreeGrafter"/>
</dbReference>
<organism evidence="6 7">
    <name type="scientific">Catellatospora methionotrophica</name>
    <dbReference type="NCBI Taxonomy" id="121620"/>
    <lineage>
        <taxon>Bacteria</taxon>
        <taxon>Bacillati</taxon>
        <taxon>Actinomycetota</taxon>
        <taxon>Actinomycetes</taxon>
        <taxon>Micromonosporales</taxon>
        <taxon>Micromonosporaceae</taxon>
        <taxon>Catellatospora</taxon>
    </lineage>
</organism>
<evidence type="ECO:0000313" key="7">
    <source>
        <dbReference type="Proteomes" id="UP000660339"/>
    </source>
</evidence>
<feature type="transmembrane region" description="Helical" evidence="5">
    <location>
        <begin position="282"/>
        <end position="300"/>
    </location>
</feature>
<dbReference type="Proteomes" id="UP000660339">
    <property type="component" value="Unassembled WGS sequence"/>
</dbReference>
<evidence type="ECO:0000256" key="2">
    <source>
        <dbReference type="ARBA" id="ARBA00022692"/>
    </source>
</evidence>
<accession>A0A8J3L8W6</accession>
<sequence length="315" mass="33491">MRALRRTPPNFFAAPFGLTGLAGCWQVLATLAGAPRVIADVLWLLAAVVWVVMLAGYTARALTTPGRLGMDLRDAVLSPFVSLIPIVALQLGVGLYPYLPQAARIIVYGAIVVIIGFGGWLTGQWIVGDLDQDKLHPGYLLPTVAGGLLASTAASVVGQPTLGRFCFGIGIVCWLMIGSLLLQRLFFRPSLPPALIPTLAIEAAPGPVAGLAWFALTPGPSIVAYVLAGYATLMVLVQFRLIPVYARTPFSPTFWAFSFSYAAVVLVALRWLQYTALPGRAALAWVLVLALTGLIAAIAIRSVRALAQGKYFPPP</sequence>
<comment type="caution">
    <text evidence="6">The sequence shown here is derived from an EMBL/GenBank/DDBJ whole genome shotgun (WGS) entry which is preliminary data.</text>
</comment>
<keyword evidence="3 5" id="KW-1133">Transmembrane helix</keyword>
<evidence type="ECO:0000256" key="5">
    <source>
        <dbReference type="SAM" id="Phobius"/>
    </source>
</evidence>
<feature type="transmembrane region" description="Helical" evidence="5">
    <location>
        <begin position="105"/>
        <end position="127"/>
    </location>
</feature>
<feature type="transmembrane region" description="Helical" evidence="5">
    <location>
        <begin position="194"/>
        <end position="216"/>
    </location>
</feature>
<dbReference type="EMBL" id="BONJ01000028">
    <property type="protein sequence ID" value="GIG16538.1"/>
    <property type="molecule type" value="Genomic_DNA"/>
</dbReference>